<organism evidence="1 2">
    <name type="scientific">Acanthoscelides obtectus</name>
    <name type="common">Bean weevil</name>
    <name type="synonym">Bruchus obtectus</name>
    <dbReference type="NCBI Taxonomy" id="200917"/>
    <lineage>
        <taxon>Eukaryota</taxon>
        <taxon>Metazoa</taxon>
        <taxon>Ecdysozoa</taxon>
        <taxon>Arthropoda</taxon>
        <taxon>Hexapoda</taxon>
        <taxon>Insecta</taxon>
        <taxon>Pterygota</taxon>
        <taxon>Neoptera</taxon>
        <taxon>Endopterygota</taxon>
        <taxon>Coleoptera</taxon>
        <taxon>Polyphaga</taxon>
        <taxon>Cucujiformia</taxon>
        <taxon>Chrysomeloidea</taxon>
        <taxon>Chrysomelidae</taxon>
        <taxon>Bruchinae</taxon>
        <taxon>Bruchini</taxon>
        <taxon>Acanthoscelides</taxon>
    </lineage>
</organism>
<accession>A0A9P0KE56</accession>
<keyword evidence="2" id="KW-1185">Reference proteome</keyword>
<dbReference type="EMBL" id="CAKOFQ010006812">
    <property type="protein sequence ID" value="CAH1973637.1"/>
    <property type="molecule type" value="Genomic_DNA"/>
</dbReference>
<dbReference type="Proteomes" id="UP001152888">
    <property type="component" value="Unassembled WGS sequence"/>
</dbReference>
<dbReference type="AlphaFoldDB" id="A0A9P0KE56"/>
<gene>
    <name evidence="1" type="ORF">ACAOBT_LOCUS10669</name>
</gene>
<sequence length="68" mass="7736">MLRNGSKRAVFRIKHQQSDKISRNAFLKKQLKCISHAEMAVNPFVDVRLFCGIGASRTVEDRPIDIHG</sequence>
<proteinExistence type="predicted"/>
<evidence type="ECO:0000313" key="2">
    <source>
        <dbReference type="Proteomes" id="UP001152888"/>
    </source>
</evidence>
<name>A0A9P0KE56_ACAOB</name>
<comment type="caution">
    <text evidence="1">The sequence shown here is derived from an EMBL/GenBank/DDBJ whole genome shotgun (WGS) entry which is preliminary data.</text>
</comment>
<evidence type="ECO:0000313" key="1">
    <source>
        <dbReference type="EMBL" id="CAH1973637.1"/>
    </source>
</evidence>
<protein>
    <submittedName>
        <fullName evidence="1">Uncharacterized protein</fullName>
    </submittedName>
</protein>
<reference evidence="1" key="1">
    <citation type="submission" date="2022-03" db="EMBL/GenBank/DDBJ databases">
        <authorList>
            <person name="Sayadi A."/>
        </authorList>
    </citation>
    <scope>NUCLEOTIDE SEQUENCE</scope>
</reference>